<dbReference type="Proteomes" id="UP001054252">
    <property type="component" value="Unassembled WGS sequence"/>
</dbReference>
<dbReference type="InterPro" id="IPR038804">
    <property type="entry name" value="RGF3"/>
</dbReference>
<evidence type="ECO:0000256" key="1">
    <source>
        <dbReference type="SAM" id="SignalP"/>
    </source>
</evidence>
<keyword evidence="1" id="KW-0732">Signal</keyword>
<name>A0AAV5KKN9_9ROSI</name>
<accession>A0AAV5KKN9</accession>
<reference evidence="2 3" key="1">
    <citation type="journal article" date="2021" name="Commun. Biol.">
        <title>The genome of Shorea leprosula (Dipterocarpaceae) highlights the ecological relevance of drought in aseasonal tropical rainforests.</title>
        <authorList>
            <person name="Ng K.K.S."/>
            <person name="Kobayashi M.J."/>
            <person name="Fawcett J.A."/>
            <person name="Hatakeyama M."/>
            <person name="Paape T."/>
            <person name="Ng C.H."/>
            <person name="Ang C.C."/>
            <person name="Tnah L.H."/>
            <person name="Lee C.T."/>
            <person name="Nishiyama T."/>
            <person name="Sese J."/>
            <person name="O'Brien M.J."/>
            <person name="Copetti D."/>
            <person name="Mohd Noor M.I."/>
            <person name="Ong R.C."/>
            <person name="Putra M."/>
            <person name="Sireger I.Z."/>
            <person name="Indrioko S."/>
            <person name="Kosugi Y."/>
            <person name="Izuno A."/>
            <person name="Isagi Y."/>
            <person name="Lee S.L."/>
            <person name="Shimizu K.K."/>
        </authorList>
    </citation>
    <scope>NUCLEOTIDE SEQUENCE [LARGE SCALE GENOMIC DNA]</scope>
    <source>
        <strain evidence="2">214</strain>
    </source>
</reference>
<feature type="chain" id="PRO_5043383254" evidence="1">
    <location>
        <begin position="26"/>
        <end position="162"/>
    </location>
</feature>
<evidence type="ECO:0000313" key="3">
    <source>
        <dbReference type="Proteomes" id="UP001054252"/>
    </source>
</evidence>
<dbReference type="GO" id="GO:0010082">
    <property type="term" value="P:regulation of root meristem growth"/>
    <property type="evidence" value="ECO:0007669"/>
    <property type="project" value="InterPro"/>
</dbReference>
<dbReference type="EMBL" id="BPVZ01000068">
    <property type="protein sequence ID" value="GKV25164.1"/>
    <property type="molecule type" value="Genomic_DNA"/>
</dbReference>
<dbReference type="GO" id="GO:0030154">
    <property type="term" value="P:cell differentiation"/>
    <property type="evidence" value="ECO:0007669"/>
    <property type="project" value="TreeGrafter"/>
</dbReference>
<dbReference type="GO" id="GO:0008083">
    <property type="term" value="F:growth factor activity"/>
    <property type="evidence" value="ECO:0007669"/>
    <property type="project" value="InterPro"/>
</dbReference>
<organism evidence="2 3">
    <name type="scientific">Rubroshorea leprosula</name>
    <dbReference type="NCBI Taxonomy" id="152421"/>
    <lineage>
        <taxon>Eukaryota</taxon>
        <taxon>Viridiplantae</taxon>
        <taxon>Streptophyta</taxon>
        <taxon>Embryophyta</taxon>
        <taxon>Tracheophyta</taxon>
        <taxon>Spermatophyta</taxon>
        <taxon>Magnoliopsida</taxon>
        <taxon>eudicotyledons</taxon>
        <taxon>Gunneridae</taxon>
        <taxon>Pentapetalae</taxon>
        <taxon>rosids</taxon>
        <taxon>malvids</taxon>
        <taxon>Malvales</taxon>
        <taxon>Dipterocarpaceae</taxon>
        <taxon>Rubroshorea</taxon>
    </lineage>
</organism>
<dbReference type="PANTHER" id="PTHR36313:SF2">
    <property type="match status" value="1"/>
</dbReference>
<dbReference type="AlphaFoldDB" id="A0AAV5KKN9"/>
<protein>
    <submittedName>
        <fullName evidence="2">Uncharacterized protein</fullName>
    </submittedName>
</protein>
<keyword evidence="3" id="KW-1185">Reference proteome</keyword>
<dbReference type="GO" id="GO:0008284">
    <property type="term" value="P:positive regulation of cell population proliferation"/>
    <property type="evidence" value="ECO:0007669"/>
    <property type="project" value="TreeGrafter"/>
</dbReference>
<evidence type="ECO:0000313" key="2">
    <source>
        <dbReference type="EMBL" id="GKV25164.1"/>
    </source>
</evidence>
<sequence length="162" mass="17843">MVFSVRLTAFLLVFSLVLLIRNSFALTLQQVRKDLDRNVGLEVAGRNSANIAKEAYDHGVPVATAEDGNMRLEGRKMMSKGSNLVKKAVKAGKLDAEETKISGAAHSVGNCNDREKENLNIIRCNLIRNRSSLHHPVKVKKDGFTAFSADYSIPKSHPPKNN</sequence>
<proteinExistence type="predicted"/>
<gene>
    <name evidence="2" type="ORF">SLEP1_g34642</name>
</gene>
<dbReference type="PANTHER" id="PTHR36313">
    <property type="entry name" value="ROOT MERISTEM GROWTH FACTOR 2"/>
    <property type="match status" value="1"/>
</dbReference>
<feature type="signal peptide" evidence="1">
    <location>
        <begin position="1"/>
        <end position="25"/>
    </location>
</feature>
<dbReference type="GO" id="GO:0005615">
    <property type="term" value="C:extracellular space"/>
    <property type="evidence" value="ECO:0007669"/>
    <property type="project" value="TreeGrafter"/>
</dbReference>
<comment type="caution">
    <text evidence="2">The sequence shown here is derived from an EMBL/GenBank/DDBJ whole genome shotgun (WGS) entry which is preliminary data.</text>
</comment>
<dbReference type="GO" id="GO:0010628">
    <property type="term" value="P:positive regulation of gene expression"/>
    <property type="evidence" value="ECO:0007669"/>
    <property type="project" value="TreeGrafter"/>
</dbReference>